<dbReference type="InterPro" id="IPR002306">
    <property type="entry name" value="Trp-tRNA-ligase"/>
</dbReference>
<evidence type="ECO:0000256" key="13">
    <source>
        <dbReference type="SAM" id="MobiDB-lite"/>
    </source>
</evidence>
<dbReference type="OrthoDB" id="10261385at2759"/>
<dbReference type="PANTHER" id="PTHR10055:SF1">
    <property type="entry name" value="TRYPTOPHAN--TRNA LIGASE, CYTOPLASMIC"/>
    <property type="match status" value="1"/>
</dbReference>
<evidence type="ECO:0000313" key="14">
    <source>
        <dbReference type="EMBL" id="KAJ5076939.1"/>
    </source>
</evidence>
<evidence type="ECO:0000256" key="5">
    <source>
        <dbReference type="ARBA" id="ARBA00022490"/>
    </source>
</evidence>
<dbReference type="SUPFAM" id="SSF52374">
    <property type="entry name" value="Nucleotidylyl transferase"/>
    <property type="match status" value="1"/>
</dbReference>
<dbReference type="PANTHER" id="PTHR10055">
    <property type="entry name" value="TRYPTOPHANYL-TRNA SYNTHETASE"/>
    <property type="match status" value="1"/>
</dbReference>
<dbReference type="FunFam" id="1.10.240.10:FF:000003">
    <property type="entry name" value="Tryptophan--tRNA ligase, cytoplasmic"/>
    <property type="match status" value="1"/>
</dbReference>
<name>A0A9Q0LQZ3_ANAIG</name>
<evidence type="ECO:0000256" key="9">
    <source>
        <dbReference type="ARBA" id="ARBA00022917"/>
    </source>
</evidence>
<feature type="region of interest" description="Disordered" evidence="13">
    <location>
        <begin position="1"/>
        <end position="28"/>
    </location>
</feature>
<keyword evidence="7 12" id="KW-0547">Nucleotide-binding</keyword>
<keyword evidence="5" id="KW-0963">Cytoplasm</keyword>
<dbReference type="InterPro" id="IPR001412">
    <property type="entry name" value="aa-tRNA-synth_I_CS"/>
</dbReference>
<evidence type="ECO:0000256" key="11">
    <source>
        <dbReference type="ARBA" id="ARBA00030268"/>
    </source>
</evidence>
<evidence type="ECO:0000256" key="2">
    <source>
        <dbReference type="ARBA" id="ARBA00005594"/>
    </source>
</evidence>
<keyword evidence="6 12" id="KW-0436">Ligase</keyword>
<dbReference type="PROSITE" id="PS00178">
    <property type="entry name" value="AA_TRNA_LIGASE_I"/>
    <property type="match status" value="1"/>
</dbReference>
<evidence type="ECO:0000256" key="10">
    <source>
        <dbReference type="ARBA" id="ARBA00023146"/>
    </source>
</evidence>
<dbReference type="CDD" id="cd00806">
    <property type="entry name" value="TrpRS_core"/>
    <property type="match status" value="1"/>
</dbReference>
<evidence type="ECO:0000256" key="4">
    <source>
        <dbReference type="ARBA" id="ARBA00013782"/>
    </source>
</evidence>
<dbReference type="InterPro" id="IPR014729">
    <property type="entry name" value="Rossmann-like_a/b/a_fold"/>
</dbReference>
<dbReference type="EMBL" id="JAPDFW010000059">
    <property type="protein sequence ID" value="KAJ5076939.1"/>
    <property type="molecule type" value="Genomic_DNA"/>
</dbReference>
<keyword evidence="10 12" id="KW-0030">Aminoacyl-tRNA synthetase</keyword>
<keyword evidence="9 12" id="KW-0648">Protein biosynthesis</keyword>
<evidence type="ECO:0000256" key="7">
    <source>
        <dbReference type="ARBA" id="ARBA00022741"/>
    </source>
</evidence>
<dbReference type="GO" id="GO:0005524">
    <property type="term" value="F:ATP binding"/>
    <property type="evidence" value="ECO:0007669"/>
    <property type="project" value="UniProtKB-KW"/>
</dbReference>
<dbReference type="Gene3D" id="3.40.50.620">
    <property type="entry name" value="HUPs"/>
    <property type="match status" value="1"/>
</dbReference>
<dbReference type="Proteomes" id="UP001149090">
    <property type="component" value="Unassembled WGS sequence"/>
</dbReference>
<dbReference type="AlphaFoldDB" id="A0A9Q0LQZ3"/>
<protein>
    <recommendedName>
        <fullName evidence="4">Tryptophan--tRNA ligase, cytoplasmic</fullName>
        <ecNumber evidence="3">6.1.1.2</ecNumber>
    </recommendedName>
    <alternativeName>
        <fullName evidence="11">Tryptophanyl-tRNA synthetase</fullName>
    </alternativeName>
</protein>
<gene>
    <name evidence="14" type="ORF">M0811_00259</name>
</gene>
<evidence type="ECO:0000256" key="8">
    <source>
        <dbReference type="ARBA" id="ARBA00022840"/>
    </source>
</evidence>
<accession>A0A9Q0LQZ3</accession>
<keyword evidence="8 12" id="KW-0067">ATP-binding</keyword>
<dbReference type="InterPro" id="IPR002305">
    <property type="entry name" value="aa-tRNA-synth_Ic"/>
</dbReference>
<evidence type="ECO:0000256" key="6">
    <source>
        <dbReference type="ARBA" id="ARBA00022598"/>
    </source>
</evidence>
<comment type="subcellular location">
    <subcellularLocation>
        <location evidence="1">Cytoplasm</location>
    </subcellularLocation>
</comment>
<evidence type="ECO:0000256" key="3">
    <source>
        <dbReference type="ARBA" id="ARBA00013161"/>
    </source>
</evidence>
<sequence>MSNKDNLPKENEKEKEKEKENKIEEKEEEVKQVVTTTKVVAGKEGVDYVKIVEEFGMQLITDPMIEKMGKLSKTPLHHWIKRGLFFSHRNLDQLLDKYEKGEPFYLYTGRGPSSESMHLGHLIPFMMTKWLQDAFGCPCVIQLTDDEKFLWNPKLTLEKVHQFMIENAKDIIACGFDPEKTFIFSDMNYIGEMYPNICKIRKILTFNQVRSTFGFTKSSNIGQIAFSAVQAAPAFSSSFPKLFADKKKVNCLIPCAVDQDPYFRLTRDIAPKLKEKKPSLMCSKFIPSLLGLNEKMSSSNPNSAIFLTDTPNQIRNKINKYAFSGGGDTIEEHRKNGANLKVDIPFHYLKIFHPDQERIEQIRKDYGSGQMLTGEVKKELISILQDIVKKHQENRKAITDEVLQKFMTPRQLV</sequence>
<proteinExistence type="inferred from homology"/>
<dbReference type="GO" id="GO:0006436">
    <property type="term" value="P:tryptophanyl-tRNA aminoacylation"/>
    <property type="evidence" value="ECO:0007669"/>
    <property type="project" value="InterPro"/>
</dbReference>
<dbReference type="PRINTS" id="PR01039">
    <property type="entry name" value="TRNASYNTHTRP"/>
</dbReference>
<keyword evidence="15" id="KW-1185">Reference proteome</keyword>
<organism evidence="14 15">
    <name type="scientific">Anaeramoeba ignava</name>
    <name type="common">Anaerobic marine amoeba</name>
    <dbReference type="NCBI Taxonomy" id="1746090"/>
    <lineage>
        <taxon>Eukaryota</taxon>
        <taxon>Metamonada</taxon>
        <taxon>Anaeramoebidae</taxon>
        <taxon>Anaeramoeba</taxon>
    </lineage>
</organism>
<dbReference type="NCBIfam" id="TIGR00233">
    <property type="entry name" value="trpS"/>
    <property type="match status" value="1"/>
</dbReference>
<evidence type="ECO:0000256" key="1">
    <source>
        <dbReference type="ARBA" id="ARBA00004496"/>
    </source>
</evidence>
<dbReference type="Gene3D" id="1.10.240.10">
    <property type="entry name" value="Tyrosyl-Transfer RNA Synthetase"/>
    <property type="match status" value="1"/>
</dbReference>
<comment type="similarity">
    <text evidence="2 12">Belongs to the class-I aminoacyl-tRNA synthetase family.</text>
</comment>
<dbReference type="OMA" id="SIYHRFM"/>
<reference evidence="14" key="1">
    <citation type="submission" date="2022-10" db="EMBL/GenBank/DDBJ databases">
        <title>Novel sulphate-reducing endosymbionts in the free-living metamonad Anaeramoeba.</title>
        <authorList>
            <person name="Jerlstrom-Hultqvist J."/>
            <person name="Cepicka I."/>
            <person name="Gallot-Lavallee L."/>
            <person name="Salas-Leiva D."/>
            <person name="Curtis B.A."/>
            <person name="Zahonova K."/>
            <person name="Pipaliya S."/>
            <person name="Dacks J."/>
            <person name="Roger A.J."/>
        </authorList>
    </citation>
    <scope>NUCLEOTIDE SEQUENCE</scope>
    <source>
        <strain evidence="14">BMAN</strain>
    </source>
</reference>
<comment type="caution">
    <text evidence="14">The sequence shown here is derived from an EMBL/GenBank/DDBJ whole genome shotgun (WGS) entry which is preliminary data.</text>
</comment>
<dbReference type="FunFam" id="3.40.50.620:FF:000033">
    <property type="entry name" value="tryptophan--tRNA ligase, cytoplasmic"/>
    <property type="match status" value="1"/>
</dbReference>
<dbReference type="GO" id="GO:0005737">
    <property type="term" value="C:cytoplasm"/>
    <property type="evidence" value="ECO:0007669"/>
    <property type="project" value="UniProtKB-SubCell"/>
</dbReference>
<evidence type="ECO:0000256" key="12">
    <source>
        <dbReference type="RuleBase" id="RU363036"/>
    </source>
</evidence>
<dbReference type="EC" id="6.1.1.2" evidence="3"/>
<dbReference type="GO" id="GO:0004830">
    <property type="term" value="F:tryptophan-tRNA ligase activity"/>
    <property type="evidence" value="ECO:0007669"/>
    <property type="project" value="UniProtKB-EC"/>
</dbReference>
<evidence type="ECO:0000313" key="15">
    <source>
        <dbReference type="Proteomes" id="UP001149090"/>
    </source>
</evidence>
<dbReference type="Pfam" id="PF00579">
    <property type="entry name" value="tRNA-synt_1b"/>
    <property type="match status" value="1"/>
</dbReference>